<dbReference type="Pfam" id="PF01490">
    <property type="entry name" value="Aa_trans"/>
    <property type="match status" value="1"/>
</dbReference>
<dbReference type="InterPro" id="IPR013057">
    <property type="entry name" value="AA_transpt_TM"/>
</dbReference>
<feature type="transmembrane region" description="Helical" evidence="6">
    <location>
        <begin position="128"/>
        <end position="152"/>
    </location>
</feature>
<reference evidence="8 9" key="1">
    <citation type="journal article" date="2018" name="Cell">
        <title>The Chara Genome: Secondary Complexity and Implications for Plant Terrestrialization.</title>
        <authorList>
            <person name="Nishiyama T."/>
            <person name="Sakayama H."/>
            <person name="Vries J.D."/>
            <person name="Buschmann H."/>
            <person name="Saint-Marcoux D."/>
            <person name="Ullrich K.K."/>
            <person name="Haas F.B."/>
            <person name="Vanderstraeten L."/>
            <person name="Becker D."/>
            <person name="Lang D."/>
            <person name="Vosolsobe S."/>
            <person name="Rombauts S."/>
            <person name="Wilhelmsson P.K.I."/>
            <person name="Janitza P."/>
            <person name="Kern R."/>
            <person name="Heyl A."/>
            <person name="Rumpler F."/>
            <person name="Villalobos L.I.A.C."/>
            <person name="Clay J.M."/>
            <person name="Skokan R."/>
            <person name="Toyoda A."/>
            <person name="Suzuki Y."/>
            <person name="Kagoshima H."/>
            <person name="Schijlen E."/>
            <person name="Tajeshwar N."/>
            <person name="Catarino B."/>
            <person name="Hetherington A.J."/>
            <person name="Saltykova A."/>
            <person name="Bonnot C."/>
            <person name="Breuninger H."/>
            <person name="Symeonidi A."/>
            <person name="Radhakrishnan G.V."/>
            <person name="Van Nieuwerburgh F."/>
            <person name="Deforce D."/>
            <person name="Chang C."/>
            <person name="Karol K.G."/>
            <person name="Hedrich R."/>
            <person name="Ulvskov P."/>
            <person name="Glockner G."/>
            <person name="Delwiche C.F."/>
            <person name="Petrasek J."/>
            <person name="Van de Peer Y."/>
            <person name="Friml J."/>
            <person name="Beilby M."/>
            <person name="Dolan L."/>
            <person name="Kohara Y."/>
            <person name="Sugano S."/>
            <person name="Fujiyama A."/>
            <person name="Delaux P.-M."/>
            <person name="Quint M."/>
            <person name="TheiBen G."/>
            <person name="Hagemann M."/>
            <person name="Harholt J."/>
            <person name="Dunand C."/>
            <person name="Zachgo S."/>
            <person name="Langdale J."/>
            <person name="Maumus F."/>
            <person name="Straeten D.V.D."/>
            <person name="Gould S.B."/>
            <person name="Rensing S.A."/>
        </authorList>
    </citation>
    <scope>NUCLEOTIDE SEQUENCE [LARGE SCALE GENOMIC DNA]</scope>
    <source>
        <strain evidence="8 9">S276</strain>
    </source>
</reference>
<dbReference type="Proteomes" id="UP000265515">
    <property type="component" value="Unassembled WGS sequence"/>
</dbReference>
<dbReference type="GO" id="GO:0015179">
    <property type="term" value="F:L-amino acid transmembrane transporter activity"/>
    <property type="evidence" value="ECO:0007669"/>
    <property type="project" value="TreeGrafter"/>
</dbReference>
<keyword evidence="5 6" id="KW-0472">Membrane</keyword>
<dbReference type="PANTHER" id="PTHR22950">
    <property type="entry name" value="AMINO ACID TRANSPORTER"/>
    <property type="match status" value="1"/>
</dbReference>
<organism evidence="8 9">
    <name type="scientific">Chara braunii</name>
    <name type="common">Braun's stonewort</name>
    <dbReference type="NCBI Taxonomy" id="69332"/>
    <lineage>
        <taxon>Eukaryota</taxon>
        <taxon>Viridiplantae</taxon>
        <taxon>Streptophyta</taxon>
        <taxon>Charophyceae</taxon>
        <taxon>Charales</taxon>
        <taxon>Characeae</taxon>
        <taxon>Chara</taxon>
    </lineage>
</organism>
<keyword evidence="9" id="KW-1185">Reference proteome</keyword>
<feature type="transmembrane region" description="Helical" evidence="6">
    <location>
        <begin position="235"/>
        <end position="254"/>
    </location>
</feature>
<evidence type="ECO:0000256" key="3">
    <source>
        <dbReference type="ARBA" id="ARBA00022970"/>
    </source>
</evidence>
<evidence type="ECO:0000256" key="6">
    <source>
        <dbReference type="SAM" id="Phobius"/>
    </source>
</evidence>
<comment type="caution">
    <text evidence="8">The sequence shown here is derived from an EMBL/GenBank/DDBJ whole genome shotgun (WGS) entry which is preliminary data.</text>
</comment>
<dbReference type="AlphaFoldDB" id="A0A388K895"/>
<evidence type="ECO:0000313" key="8">
    <source>
        <dbReference type="EMBL" id="GBG66277.1"/>
    </source>
</evidence>
<dbReference type="STRING" id="69332.A0A388K895"/>
<keyword evidence="4 6" id="KW-1133">Transmembrane helix</keyword>
<feature type="domain" description="Amino acid transporter transmembrane" evidence="7">
    <location>
        <begin position="2"/>
        <end position="256"/>
    </location>
</feature>
<keyword evidence="3" id="KW-0029">Amino-acid transport</keyword>
<evidence type="ECO:0000256" key="2">
    <source>
        <dbReference type="ARBA" id="ARBA00022692"/>
    </source>
</evidence>
<dbReference type="Gramene" id="GBG66277">
    <property type="protein sequence ID" value="GBG66277"/>
    <property type="gene ID" value="CBR_g57875"/>
</dbReference>
<dbReference type="OMA" id="YDNRILY"/>
<evidence type="ECO:0000256" key="4">
    <source>
        <dbReference type="ARBA" id="ARBA00022989"/>
    </source>
</evidence>
<dbReference type="GO" id="GO:0005774">
    <property type="term" value="C:vacuolar membrane"/>
    <property type="evidence" value="ECO:0007669"/>
    <property type="project" value="TreeGrafter"/>
</dbReference>
<dbReference type="OrthoDB" id="1684102at2759"/>
<feature type="transmembrane region" description="Helical" evidence="6">
    <location>
        <begin position="201"/>
        <end position="223"/>
    </location>
</feature>
<sequence length="268" mass="29184">MLSWVRSLTALAPFSIVADMCNLVALAIVFRDDWETVGSPDGARPFAGLSQLAPVFGVAVYCFEGFPMTLPLEASMKNRDDFPWVLGSSMAFVACLYAVFGMAGYMAYGEATRDIITLNLPAGPSTALVKLGLCVTLFFTFPVMMFPVHGIIESEVVFCRWFQNHVQPSPRLRTLVLNFFRAILVMAVLMVAAAVPGFGVFIQLVGSSVCSLLGFVMPAAFYMQVAWDDMSRFSILMHSLIIVFGILFGVWGTWDALSDIKGGVPAGN</sequence>
<feature type="transmembrane region" description="Helical" evidence="6">
    <location>
        <begin position="172"/>
        <end position="195"/>
    </location>
</feature>
<accession>A0A388K895</accession>
<evidence type="ECO:0000259" key="7">
    <source>
        <dbReference type="Pfam" id="PF01490"/>
    </source>
</evidence>
<feature type="transmembrane region" description="Helical" evidence="6">
    <location>
        <begin position="51"/>
        <end position="72"/>
    </location>
</feature>
<evidence type="ECO:0000256" key="5">
    <source>
        <dbReference type="ARBA" id="ARBA00023136"/>
    </source>
</evidence>
<dbReference type="EMBL" id="BFEA01000071">
    <property type="protein sequence ID" value="GBG66277.1"/>
    <property type="molecule type" value="Genomic_DNA"/>
</dbReference>
<gene>
    <name evidence="8" type="ORF">CBR_g57875</name>
</gene>
<dbReference type="PANTHER" id="PTHR22950:SF349">
    <property type="entry name" value="AMINO ACID TRANSPORTER TRANSMEMBRANE DOMAIN-CONTAINING PROTEIN"/>
    <property type="match status" value="1"/>
</dbReference>
<proteinExistence type="predicted"/>
<evidence type="ECO:0000256" key="1">
    <source>
        <dbReference type="ARBA" id="ARBA00004141"/>
    </source>
</evidence>
<feature type="transmembrane region" description="Helical" evidence="6">
    <location>
        <begin position="84"/>
        <end position="108"/>
    </location>
</feature>
<keyword evidence="3" id="KW-0813">Transport</keyword>
<evidence type="ECO:0000313" key="9">
    <source>
        <dbReference type="Proteomes" id="UP000265515"/>
    </source>
</evidence>
<comment type="subcellular location">
    <subcellularLocation>
        <location evidence="1">Membrane</location>
        <topology evidence="1">Multi-pass membrane protein</topology>
    </subcellularLocation>
</comment>
<name>A0A388K895_CHABU</name>
<keyword evidence="2 6" id="KW-0812">Transmembrane</keyword>
<protein>
    <recommendedName>
        <fullName evidence="7">Amino acid transporter transmembrane domain-containing protein</fullName>
    </recommendedName>
</protein>